<dbReference type="Proteomes" id="UP000093053">
    <property type="component" value="Chromosome"/>
</dbReference>
<evidence type="ECO:0000256" key="1">
    <source>
        <dbReference type="SAM" id="Phobius"/>
    </source>
</evidence>
<protein>
    <submittedName>
        <fullName evidence="2">Uncharacterized protein</fullName>
    </submittedName>
</protein>
<feature type="transmembrane region" description="Helical" evidence="1">
    <location>
        <begin position="255"/>
        <end position="274"/>
    </location>
</feature>
<keyword evidence="1" id="KW-0472">Membrane</keyword>
<feature type="transmembrane region" description="Helical" evidence="1">
    <location>
        <begin position="156"/>
        <end position="173"/>
    </location>
</feature>
<reference evidence="2 3" key="1">
    <citation type="submission" date="2016-07" db="EMBL/GenBank/DDBJ databases">
        <title>Complete genome sequence of the Lentzea guizhouensis DHS C013.</title>
        <authorList>
            <person name="Cao C."/>
        </authorList>
    </citation>
    <scope>NUCLEOTIDE SEQUENCE [LARGE SCALE GENOMIC DNA]</scope>
    <source>
        <strain evidence="2 3">DHS C013</strain>
    </source>
</reference>
<feature type="transmembrane region" description="Helical" evidence="1">
    <location>
        <begin position="65"/>
        <end position="84"/>
    </location>
</feature>
<evidence type="ECO:0000313" key="3">
    <source>
        <dbReference type="Proteomes" id="UP000093053"/>
    </source>
</evidence>
<feature type="transmembrane region" description="Helical" evidence="1">
    <location>
        <begin position="226"/>
        <end position="243"/>
    </location>
</feature>
<dbReference type="STRING" id="1586287.BBK82_15675"/>
<feature type="transmembrane region" description="Helical" evidence="1">
    <location>
        <begin position="329"/>
        <end position="351"/>
    </location>
</feature>
<feature type="transmembrane region" description="Helical" evidence="1">
    <location>
        <begin position="305"/>
        <end position="323"/>
    </location>
</feature>
<dbReference type="KEGG" id="led:BBK82_15675"/>
<gene>
    <name evidence="2" type="ORF">BBK82_15675</name>
</gene>
<keyword evidence="3" id="KW-1185">Reference proteome</keyword>
<name>A0A1B2HHV1_9PSEU</name>
<feature type="transmembrane region" description="Helical" evidence="1">
    <location>
        <begin position="91"/>
        <end position="109"/>
    </location>
</feature>
<evidence type="ECO:0000313" key="2">
    <source>
        <dbReference type="EMBL" id="ANZ37286.1"/>
    </source>
</evidence>
<feature type="transmembrane region" description="Helical" evidence="1">
    <location>
        <begin position="129"/>
        <end position="147"/>
    </location>
</feature>
<organism evidence="2 3">
    <name type="scientific">Lentzea guizhouensis</name>
    <dbReference type="NCBI Taxonomy" id="1586287"/>
    <lineage>
        <taxon>Bacteria</taxon>
        <taxon>Bacillati</taxon>
        <taxon>Actinomycetota</taxon>
        <taxon>Actinomycetes</taxon>
        <taxon>Pseudonocardiales</taxon>
        <taxon>Pseudonocardiaceae</taxon>
        <taxon>Lentzea</taxon>
    </lineage>
</organism>
<accession>A0A1B2HHV1</accession>
<dbReference type="OrthoDB" id="3328774at2"/>
<dbReference type="RefSeq" id="WP_065915680.1">
    <property type="nucleotide sequence ID" value="NZ_CP016793.1"/>
</dbReference>
<dbReference type="EMBL" id="CP016793">
    <property type="protein sequence ID" value="ANZ37286.1"/>
    <property type="molecule type" value="Genomic_DNA"/>
</dbReference>
<feature type="transmembrane region" description="Helical" evidence="1">
    <location>
        <begin position="33"/>
        <end position="53"/>
    </location>
</feature>
<keyword evidence="1" id="KW-1133">Transmembrane helix</keyword>
<dbReference type="AlphaFoldDB" id="A0A1B2HHV1"/>
<keyword evidence="1" id="KW-0812">Transmembrane</keyword>
<sequence>MIQGVRQFRDTYWERGAPGRETPAVLTRQLYQLWLVGLLLKLIGSSWDVSWHFKWLRDDFAPPHLINTVGTVIVVGLTLFHTFTGYAVDKATVRLMQVGCGIFLVALPIDVINHRINGLDITSWSGSHALLYLGTAVMLAGAIRGWIKYFPAGNRRTFGLVALWFFFLENVWFPNQHQEYGVRALQAYDSGKPEAEPILLQFAADQLGIPVGRESILNFALPIADWVYPVWGLVAAAIVLVIARRTINRPWAATAVAGGYVVYRCLIWPLLAGIDFPKSAVPLFLVLVGLVIDAAHSVKMPTPAAAVLGAASVTTVGYVGIWAQQEYLWAPPISFSSAAVTAVLIAMLWTLGDLVIHRPETQLLAARLKLSQGA</sequence>
<proteinExistence type="predicted"/>